<comment type="caution">
    <text evidence="1">The sequence shown here is derived from an EMBL/GenBank/DDBJ whole genome shotgun (WGS) entry which is preliminary data.</text>
</comment>
<dbReference type="Proteomes" id="UP000070505">
    <property type="component" value="Unassembled WGS sequence"/>
</dbReference>
<protein>
    <submittedName>
        <fullName evidence="1">Uncharacterized protein</fullName>
    </submittedName>
</protein>
<evidence type="ECO:0000313" key="1">
    <source>
        <dbReference type="EMBL" id="KXI16668.1"/>
    </source>
</evidence>
<dbReference type="EMBL" id="LSRC01000040">
    <property type="protein sequence ID" value="KXI16668.1"/>
    <property type="molecule type" value="Genomic_DNA"/>
</dbReference>
<proteinExistence type="predicted"/>
<gene>
    <name evidence="1" type="ORF">HMPREF3230_00983</name>
</gene>
<accession>A0A135Z4V2</accession>
<evidence type="ECO:0000313" key="2">
    <source>
        <dbReference type="Proteomes" id="UP000070505"/>
    </source>
</evidence>
<dbReference type="AlphaFoldDB" id="A0A135Z4V2"/>
<reference evidence="1 2" key="1">
    <citation type="submission" date="2016-02" db="EMBL/GenBank/DDBJ databases">
        <authorList>
            <person name="Wen L."/>
            <person name="He K."/>
            <person name="Yang H."/>
        </authorList>
    </citation>
    <scope>NUCLEOTIDE SEQUENCE [LARGE SCALE GENOMIC DNA]</scope>
    <source>
        <strain evidence="1 2">CMW7778B</strain>
    </source>
</reference>
<sequence>MVWVFLGWSFVSVKKIAANGKNLHWYLLGAYLNSRCISR</sequence>
<name>A0A135Z4V2_GARVA</name>
<organism evidence="1 2">
    <name type="scientific">Gardnerella vaginalis</name>
    <dbReference type="NCBI Taxonomy" id="2702"/>
    <lineage>
        <taxon>Bacteria</taxon>
        <taxon>Bacillati</taxon>
        <taxon>Actinomycetota</taxon>
        <taxon>Actinomycetes</taxon>
        <taxon>Bifidobacteriales</taxon>
        <taxon>Bifidobacteriaceae</taxon>
        <taxon>Gardnerella</taxon>
    </lineage>
</organism>